<evidence type="ECO:0000313" key="12">
    <source>
        <dbReference type="RefSeq" id="XP_014672753.1"/>
    </source>
</evidence>
<dbReference type="Proteomes" id="UP000695022">
    <property type="component" value="Unplaced"/>
</dbReference>
<evidence type="ECO:0000313" key="11">
    <source>
        <dbReference type="Proteomes" id="UP000695022"/>
    </source>
</evidence>
<dbReference type="InterPro" id="IPR029034">
    <property type="entry name" value="Cystine-knot_cytokine"/>
</dbReference>
<evidence type="ECO:0000256" key="5">
    <source>
        <dbReference type="ARBA" id="ARBA00023030"/>
    </source>
</evidence>
<dbReference type="PANTHER" id="PTHR11848">
    <property type="entry name" value="TGF-BETA FAMILY"/>
    <property type="match status" value="1"/>
</dbReference>
<dbReference type="Gene3D" id="2.10.90.10">
    <property type="entry name" value="Cystine-knot cytokines"/>
    <property type="match status" value="1"/>
</dbReference>
<sequence>MARRCCLLLCALLVICEASTAGFYSDNGVDQTIMYRSMPKQERNEMQQEILSLLGLHHRPNPASHAANLTSYSAPRYMIDLYETLTGDEEDVNLETVKRRYLPQPRERGELAQDYTFLTSSYFVQDADMIMSFVNQVKHEYPLRHDRDRIFRFDMSEVPLGETVLGAELRIYKNSSLDGHIENNITVNVYQLVPGIDPEDRQLVLADSYTVSHDHAGWLTFNVTQATQDWTSDAFANYGFYIQAICGHKSLEMHEASLVTRYGPEGKLPFMVAFFAAAAQSQSHVRRKRAPRRRQESSNVAATDNYEWTTYYEYKSAQRSCQRRELYVSFKDLGWEDWIIAPDGYSAFYCYGECAFPLNARMNASNHAIVQTLVNLMKPDSVPKPCCVPTKLSAIQVLYYDKNSNVILKKYRNMIVKACGCH</sequence>
<feature type="signal peptide" evidence="9">
    <location>
        <begin position="1"/>
        <end position="21"/>
    </location>
</feature>
<dbReference type="SMART" id="SM00204">
    <property type="entry name" value="TGFB"/>
    <property type="match status" value="1"/>
</dbReference>
<dbReference type="PROSITE" id="PS51362">
    <property type="entry name" value="TGF_BETA_2"/>
    <property type="match status" value="1"/>
</dbReference>
<name>A0ABM1EKN2_PRICU</name>
<dbReference type="PRINTS" id="PR00669">
    <property type="entry name" value="INHIBINA"/>
</dbReference>
<dbReference type="Gene3D" id="2.60.120.970">
    <property type="match status" value="1"/>
</dbReference>
<dbReference type="InterPro" id="IPR001839">
    <property type="entry name" value="TGF-b_C"/>
</dbReference>
<evidence type="ECO:0000256" key="7">
    <source>
        <dbReference type="ARBA" id="ARBA00023180"/>
    </source>
</evidence>
<proteinExistence type="inferred from homology"/>
<keyword evidence="7" id="KW-0325">Glycoprotein</keyword>
<dbReference type="Pfam" id="PF00688">
    <property type="entry name" value="TGFb_propeptide"/>
    <property type="match status" value="1"/>
</dbReference>
<dbReference type="RefSeq" id="XP_014672753.1">
    <property type="nucleotide sequence ID" value="XM_014817267.1"/>
</dbReference>
<evidence type="ECO:0000256" key="6">
    <source>
        <dbReference type="ARBA" id="ARBA00023157"/>
    </source>
</evidence>
<dbReference type="GeneID" id="106813201"/>
<feature type="domain" description="TGF-beta family profile" evidence="10">
    <location>
        <begin position="286"/>
        <end position="422"/>
    </location>
</feature>
<evidence type="ECO:0000256" key="8">
    <source>
        <dbReference type="RuleBase" id="RU000354"/>
    </source>
</evidence>
<dbReference type="RefSeq" id="XP_014672754.1">
    <property type="nucleotide sequence ID" value="XM_014817268.1"/>
</dbReference>
<evidence type="ECO:0000256" key="1">
    <source>
        <dbReference type="ARBA" id="ARBA00004613"/>
    </source>
</evidence>
<evidence type="ECO:0000259" key="10">
    <source>
        <dbReference type="PROSITE" id="PS51362"/>
    </source>
</evidence>
<evidence type="ECO:0000256" key="2">
    <source>
        <dbReference type="ARBA" id="ARBA00006656"/>
    </source>
</evidence>
<gene>
    <name evidence="12 13" type="primary">LOC106813201</name>
</gene>
<evidence type="ECO:0000313" key="13">
    <source>
        <dbReference type="RefSeq" id="XP_014672754.1"/>
    </source>
</evidence>
<keyword evidence="11" id="KW-1185">Reference proteome</keyword>
<feature type="chain" id="PRO_5045022230" evidence="9">
    <location>
        <begin position="22"/>
        <end position="422"/>
    </location>
</feature>
<dbReference type="CDD" id="cd13761">
    <property type="entry name" value="TGF_beta_BMP5_like"/>
    <property type="match status" value="1"/>
</dbReference>
<keyword evidence="3" id="KW-0964">Secreted</keyword>
<protein>
    <submittedName>
        <fullName evidence="12 13">Bone morphogenetic protein 7-like</fullName>
    </submittedName>
</protein>
<dbReference type="SUPFAM" id="SSF57501">
    <property type="entry name" value="Cystine-knot cytokines"/>
    <property type="match status" value="1"/>
</dbReference>
<keyword evidence="4 9" id="KW-0732">Signal</keyword>
<accession>A0ABM1EKN2</accession>
<dbReference type="InterPro" id="IPR001111">
    <property type="entry name" value="TGF-b_propeptide"/>
</dbReference>
<organism evidence="11 12">
    <name type="scientific">Priapulus caudatus</name>
    <name type="common">Priapulid worm</name>
    <dbReference type="NCBI Taxonomy" id="37621"/>
    <lineage>
        <taxon>Eukaryota</taxon>
        <taxon>Metazoa</taxon>
        <taxon>Ecdysozoa</taxon>
        <taxon>Scalidophora</taxon>
        <taxon>Priapulida</taxon>
        <taxon>Priapulimorpha</taxon>
        <taxon>Priapulimorphida</taxon>
        <taxon>Priapulidae</taxon>
        <taxon>Priapulus</taxon>
    </lineage>
</organism>
<evidence type="ECO:0000256" key="9">
    <source>
        <dbReference type="SAM" id="SignalP"/>
    </source>
</evidence>
<comment type="similarity">
    <text evidence="2 8">Belongs to the TGF-beta family.</text>
</comment>
<dbReference type="PROSITE" id="PS00250">
    <property type="entry name" value="TGF_BETA_1"/>
    <property type="match status" value="1"/>
</dbReference>
<evidence type="ECO:0000256" key="4">
    <source>
        <dbReference type="ARBA" id="ARBA00022729"/>
    </source>
</evidence>
<evidence type="ECO:0000256" key="3">
    <source>
        <dbReference type="ARBA" id="ARBA00022525"/>
    </source>
</evidence>
<dbReference type="InterPro" id="IPR017948">
    <property type="entry name" value="TGFb_CS"/>
</dbReference>
<dbReference type="PANTHER" id="PTHR11848:SF310">
    <property type="entry name" value="PROTEIN 60A-RELATED"/>
    <property type="match status" value="1"/>
</dbReference>
<reference evidence="12 13" key="1">
    <citation type="submission" date="2025-05" db="UniProtKB">
        <authorList>
            <consortium name="RefSeq"/>
        </authorList>
    </citation>
    <scope>IDENTIFICATION</scope>
</reference>
<dbReference type="InterPro" id="IPR015615">
    <property type="entry name" value="TGF-beta-rel"/>
</dbReference>
<dbReference type="Pfam" id="PF00019">
    <property type="entry name" value="TGF_beta"/>
    <property type="match status" value="1"/>
</dbReference>
<keyword evidence="6" id="KW-1015">Disulfide bond</keyword>
<comment type="subcellular location">
    <subcellularLocation>
        <location evidence="1">Secreted</location>
    </subcellularLocation>
</comment>
<keyword evidence="5 8" id="KW-0339">Growth factor</keyword>